<evidence type="ECO:0000313" key="4">
    <source>
        <dbReference type="Proteomes" id="UP001354971"/>
    </source>
</evidence>
<organism evidence="3 4">
    <name type="scientific">Hyphobacterium lacteum</name>
    <dbReference type="NCBI Taxonomy" id="3116575"/>
    <lineage>
        <taxon>Bacteria</taxon>
        <taxon>Pseudomonadati</taxon>
        <taxon>Pseudomonadota</taxon>
        <taxon>Alphaproteobacteria</taxon>
        <taxon>Maricaulales</taxon>
        <taxon>Maricaulaceae</taxon>
        <taxon>Hyphobacterium</taxon>
    </lineage>
</organism>
<name>A0ABU7LM27_9PROT</name>
<comment type="caution">
    <text evidence="1">Lacks conserved residue(s) required for the propagation of feature annotation.</text>
</comment>
<dbReference type="Gene3D" id="3.30.70.270">
    <property type="match status" value="1"/>
</dbReference>
<dbReference type="PROSITE" id="PS50110">
    <property type="entry name" value="RESPONSE_REGULATORY"/>
    <property type="match status" value="1"/>
</dbReference>
<dbReference type="SUPFAM" id="SSF55073">
    <property type="entry name" value="Nucleotide cyclase"/>
    <property type="match status" value="1"/>
</dbReference>
<dbReference type="InterPro" id="IPR043128">
    <property type="entry name" value="Rev_trsase/Diguanyl_cyclase"/>
</dbReference>
<comment type="caution">
    <text evidence="3">The sequence shown here is derived from an EMBL/GenBank/DDBJ whole genome shotgun (WGS) entry which is preliminary data.</text>
</comment>
<sequence length="431" mass="47804">MTRTLTIALVDDDHDLILKPSDLEVFSVKAQITAPDSPVSPEQIDAVVIAASDVGRARELALLHAGNGKARPPVILISDTSTPPEGFDGWLRRPVSPVQLANRIQSLRRLWVMEDIARRRKAACQVFGHTIHDDSLGDRQPTVLFVGEATARFMAIRHALAANGTGMIAAFSSFSAFDYLHERPFDAVILNALEKQDLAFTISSAMRRNARLYHTPVLLLTPSGRFEAADEAFARGVSDILPAEAEPEEISGRVLRLAEERRRRRHAKTILENCRARATVDHEFGLFRNRFALAHLQELLVSTNQNRKSTGLVLMAIEPPDNTISWERFHAAQQQFASMLRHLLRAEDFPAQLRPNLFAAVLPYTGREGALCVAERITAVAECTAFDSDDPLHPFRLNVNCEALEAAGEETAEALVERGMQLLNSNRMEAV</sequence>
<protein>
    <recommendedName>
        <fullName evidence="2">Response regulatory domain-containing protein</fullName>
    </recommendedName>
</protein>
<dbReference type="Gene3D" id="3.40.50.2300">
    <property type="match status" value="1"/>
</dbReference>
<dbReference type="InterPro" id="IPR029787">
    <property type="entry name" value="Nucleotide_cyclase"/>
</dbReference>
<dbReference type="SUPFAM" id="SSF52172">
    <property type="entry name" value="CheY-like"/>
    <property type="match status" value="1"/>
</dbReference>
<dbReference type="InterPro" id="IPR001789">
    <property type="entry name" value="Sig_transdc_resp-reg_receiver"/>
</dbReference>
<reference evidence="3 4" key="1">
    <citation type="submission" date="2024-01" db="EMBL/GenBank/DDBJ databases">
        <title>Hyphobacterium bacterium isolated from marine sediment.</title>
        <authorList>
            <person name="Zhao S."/>
        </authorList>
    </citation>
    <scope>NUCLEOTIDE SEQUENCE [LARGE SCALE GENOMIC DNA]</scope>
    <source>
        <strain evidence="4">HN65</strain>
    </source>
</reference>
<dbReference type="RefSeq" id="WP_330197641.1">
    <property type="nucleotide sequence ID" value="NZ_JAZDRP010000001.1"/>
</dbReference>
<feature type="domain" description="Response regulatory" evidence="2">
    <location>
        <begin position="142"/>
        <end position="258"/>
    </location>
</feature>
<evidence type="ECO:0000313" key="3">
    <source>
        <dbReference type="EMBL" id="MEE2524977.1"/>
    </source>
</evidence>
<dbReference type="EMBL" id="JAZDRP010000001">
    <property type="protein sequence ID" value="MEE2524977.1"/>
    <property type="molecule type" value="Genomic_DNA"/>
</dbReference>
<gene>
    <name evidence="3" type="ORF">V0U79_01250</name>
</gene>
<evidence type="ECO:0000259" key="2">
    <source>
        <dbReference type="PROSITE" id="PS50110"/>
    </source>
</evidence>
<proteinExistence type="predicted"/>
<accession>A0ABU7LM27</accession>
<evidence type="ECO:0000256" key="1">
    <source>
        <dbReference type="PROSITE-ProRule" id="PRU00169"/>
    </source>
</evidence>
<dbReference type="Proteomes" id="UP001354971">
    <property type="component" value="Unassembled WGS sequence"/>
</dbReference>
<keyword evidence="4" id="KW-1185">Reference proteome</keyword>
<dbReference type="CDD" id="cd00156">
    <property type="entry name" value="REC"/>
    <property type="match status" value="1"/>
</dbReference>
<dbReference type="InterPro" id="IPR011006">
    <property type="entry name" value="CheY-like_superfamily"/>
</dbReference>